<dbReference type="GO" id="GO:0005657">
    <property type="term" value="C:replication fork"/>
    <property type="evidence" value="ECO:0007669"/>
    <property type="project" value="InterPro"/>
</dbReference>
<dbReference type="GO" id="GO:0005815">
    <property type="term" value="C:microtubule organizing center"/>
    <property type="evidence" value="ECO:0007669"/>
    <property type="project" value="TreeGrafter"/>
</dbReference>
<dbReference type="AlphaFoldDB" id="A0A6A6ZX22"/>
<dbReference type="SUPFAM" id="SSF52540">
    <property type="entry name" value="P-loop containing nucleoside triphosphate hydrolases"/>
    <property type="match status" value="1"/>
</dbReference>
<dbReference type="GO" id="GO:0000400">
    <property type="term" value="F:four-way junction DNA binding"/>
    <property type="evidence" value="ECO:0007669"/>
    <property type="project" value="TreeGrafter"/>
</dbReference>
<dbReference type="Gene3D" id="3.40.50.300">
    <property type="entry name" value="P-loop containing nucleotide triphosphate hydrolases"/>
    <property type="match status" value="1"/>
</dbReference>
<dbReference type="GO" id="GO:0000724">
    <property type="term" value="P:double-strand break repair via homologous recombination"/>
    <property type="evidence" value="ECO:0007669"/>
    <property type="project" value="InterPro"/>
</dbReference>
<dbReference type="PANTHER" id="PTHR46644:SF2">
    <property type="entry name" value="DNA REPAIR PROTEIN XRCC2"/>
    <property type="match status" value="1"/>
</dbReference>
<proteinExistence type="predicted"/>
<dbReference type="InterPro" id="IPR027417">
    <property type="entry name" value="P-loop_NTPase"/>
</dbReference>
<dbReference type="Proteomes" id="UP000799424">
    <property type="component" value="Unassembled WGS sequence"/>
</dbReference>
<organism evidence="1 2">
    <name type="scientific">Ophiobolus disseminans</name>
    <dbReference type="NCBI Taxonomy" id="1469910"/>
    <lineage>
        <taxon>Eukaryota</taxon>
        <taxon>Fungi</taxon>
        <taxon>Dikarya</taxon>
        <taxon>Ascomycota</taxon>
        <taxon>Pezizomycotina</taxon>
        <taxon>Dothideomycetes</taxon>
        <taxon>Pleosporomycetidae</taxon>
        <taxon>Pleosporales</taxon>
        <taxon>Pleosporineae</taxon>
        <taxon>Phaeosphaeriaceae</taxon>
        <taxon>Ophiobolus</taxon>
    </lineage>
</organism>
<dbReference type="PANTHER" id="PTHR46644">
    <property type="entry name" value="DNA REPAIR PROTEIN XRCC2"/>
    <property type="match status" value="1"/>
</dbReference>
<evidence type="ECO:0008006" key="3">
    <source>
        <dbReference type="Google" id="ProtNLM"/>
    </source>
</evidence>
<gene>
    <name evidence="1" type="ORF">CC86DRAFT_383652</name>
</gene>
<protein>
    <recommendedName>
        <fullName evidence="3">DNA recombination and repair protein Rad51-like C-terminal domain-containing protein</fullName>
    </recommendedName>
</protein>
<evidence type="ECO:0000313" key="1">
    <source>
        <dbReference type="EMBL" id="KAF2824885.1"/>
    </source>
</evidence>
<dbReference type="GO" id="GO:0042148">
    <property type="term" value="P:DNA strand invasion"/>
    <property type="evidence" value="ECO:0007669"/>
    <property type="project" value="TreeGrafter"/>
</dbReference>
<sequence>MSANVGEGARKLGEKLLADLEVEDLSSILTALRELQVEKQQSNENTPHIFFGIPDLDILIPHPTTPILELVSPPAPHHPSGAGKTSLLYLIIAHAILPASLSSCIPLGGQNAATILFDPLHHFSIPRLAEVMLNFLVSKIRAAGKEIDETIKSEIKALVSSSLTHLHIFRPQSWNALLSTLRSLPDYLFDHTRHKSMHRRIHSMLLDDIDAFAWSIRHANTTATASNSLATASSLLTTSLHRLGTLLSCGVVLTSQSTTPTSFRPALPTSWPQEMAVTRLAVRRVEVLKFAPAISVEEAEVERAQRWDVVQKGRFECWKVGMGVKDGEGFVFRSGEEGVEVESNEGK</sequence>
<dbReference type="EMBL" id="MU006229">
    <property type="protein sequence ID" value="KAF2824885.1"/>
    <property type="molecule type" value="Genomic_DNA"/>
</dbReference>
<accession>A0A6A6ZX22</accession>
<dbReference type="OrthoDB" id="420422at2759"/>
<dbReference type="GO" id="GO:0033063">
    <property type="term" value="C:Rad51B-Rad51C-Rad51D-XRCC2 complex"/>
    <property type="evidence" value="ECO:0007669"/>
    <property type="project" value="InterPro"/>
</dbReference>
<keyword evidence="2" id="KW-1185">Reference proteome</keyword>
<name>A0A6A6ZX22_9PLEO</name>
<dbReference type="InterPro" id="IPR030547">
    <property type="entry name" value="XRCC2"/>
</dbReference>
<reference evidence="1" key="1">
    <citation type="journal article" date="2020" name="Stud. Mycol.">
        <title>101 Dothideomycetes genomes: a test case for predicting lifestyles and emergence of pathogens.</title>
        <authorList>
            <person name="Haridas S."/>
            <person name="Albert R."/>
            <person name="Binder M."/>
            <person name="Bloem J."/>
            <person name="Labutti K."/>
            <person name="Salamov A."/>
            <person name="Andreopoulos B."/>
            <person name="Baker S."/>
            <person name="Barry K."/>
            <person name="Bills G."/>
            <person name="Bluhm B."/>
            <person name="Cannon C."/>
            <person name="Castanera R."/>
            <person name="Culley D."/>
            <person name="Daum C."/>
            <person name="Ezra D."/>
            <person name="Gonzalez J."/>
            <person name="Henrissat B."/>
            <person name="Kuo A."/>
            <person name="Liang C."/>
            <person name="Lipzen A."/>
            <person name="Lutzoni F."/>
            <person name="Magnuson J."/>
            <person name="Mondo S."/>
            <person name="Nolan M."/>
            <person name="Ohm R."/>
            <person name="Pangilinan J."/>
            <person name="Park H.-J."/>
            <person name="Ramirez L."/>
            <person name="Alfaro M."/>
            <person name="Sun H."/>
            <person name="Tritt A."/>
            <person name="Yoshinaga Y."/>
            <person name="Zwiers L.-H."/>
            <person name="Turgeon B."/>
            <person name="Goodwin S."/>
            <person name="Spatafora J."/>
            <person name="Crous P."/>
            <person name="Grigoriev I."/>
        </authorList>
    </citation>
    <scope>NUCLEOTIDE SEQUENCE</scope>
    <source>
        <strain evidence="1">CBS 113818</strain>
    </source>
</reference>
<dbReference type="CDD" id="cd19490">
    <property type="entry name" value="XRCC2"/>
    <property type="match status" value="1"/>
</dbReference>
<evidence type="ECO:0000313" key="2">
    <source>
        <dbReference type="Proteomes" id="UP000799424"/>
    </source>
</evidence>